<dbReference type="EMBL" id="JAAVJB010000030">
    <property type="protein sequence ID" value="NJP65948.1"/>
    <property type="molecule type" value="Genomic_DNA"/>
</dbReference>
<evidence type="ECO:0000313" key="3">
    <source>
        <dbReference type="Proteomes" id="UP000746503"/>
    </source>
</evidence>
<evidence type="ECO:0000259" key="1">
    <source>
        <dbReference type="Pfam" id="PF13546"/>
    </source>
</evidence>
<accession>A0ABX1AFM3</accession>
<reference evidence="2 3" key="1">
    <citation type="submission" date="2020-03" db="EMBL/GenBank/DDBJ databases">
        <title>Draft genome of Streptomyces sp. ventii, isolated from the Axial Seamount in the Pacific Ocean, and resequencing of the two type strains Streptomyces lonarensis strain NCL 716 and Streptomyces bohaiensis strain 11A07.</title>
        <authorList>
            <person name="Loughran R.M."/>
            <person name="Pfannmuller K.M."/>
            <person name="Wasson B.J."/>
            <person name="Deadmond M.C."/>
            <person name="Paddock B.E."/>
            <person name="Koyack M.J."/>
            <person name="Gallegos D.A."/>
            <person name="Mitchell E.A."/>
            <person name="Ushijima B."/>
            <person name="Saw J.H."/>
            <person name="Mcphail K.L."/>
            <person name="Videau P."/>
        </authorList>
    </citation>
    <scope>NUCLEOTIDE SEQUENCE [LARGE SCALE GENOMIC DNA]</scope>
    <source>
        <strain evidence="3">5675061</strain>
    </source>
</reference>
<protein>
    <submittedName>
        <fullName evidence="2">Transposase</fullName>
    </submittedName>
</protein>
<dbReference type="RefSeq" id="WP_167932472.1">
    <property type="nucleotide sequence ID" value="NZ_JAAVJB010000030.1"/>
</dbReference>
<comment type="caution">
    <text evidence="2">The sequence shown here is derived from an EMBL/GenBank/DDBJ whole genome shotgun (WGS) entry which is preliminary data.</text>
</comment>
<dbReference type="InterPro" id="IPR039365">
    <property type="entry name" value="IS701-like"/>
</dbReference>
<name>A0ABX1AFM3_9ACTN</name>
<gene>
    <name evidence="2" type="ORF">HCJ92_06475</name>
</gene>
<organism evidence="2 3">
    <name type="scientific">Streptomyces spiramenti</name>
    <dbReference type="NCBI Taxonomy" id="2720606"/>
    <lineage>
        <taxon>Bacteria</taxon>
        <taxon>Bacillati</taxon>
        <taxon>Actinomycetota</taxon>
        <taxon>Actinomycetes</taxon>
        <taxon>Kitasatosporales</taxon>
        <taxon>Streptomycetaceae</taxon>
        <taxon>Streptomyces</taxon>
    </lineage>
</organism>
<dbReference type="InterPro" id="IPR038721">
    <property type="entry name" value="IS701-like_DDE_dom"/>
</dbReference>
<sequence length="399" mass="43225">MNTGGVAAAHGPTLSYAAPLFAHLPRADQRRWAHAYLTGLVTAPGKKTVRSLAAAVTDSPTASQSLHQFINTSPWEWAPTRRVLADWVEPRMDARAWTVDVALLRKRGPHSCGVHRRFVSSTGRSAVCQLGVGMFLTGPECAVPVDWQLLLPGPWDLDRDRRHRVRVPDEVHVPTIEHTVMSMIDNLAHLAGPRLPVVADLSGCNDAERVVRTLSRRGLDFMVAVPDGFRVMLGRRPGRGATARPGVEVSARSLFHLGAEGVPAQQPPTDGTPQAVTVSQVGVPGLVAERAAAPHVLLAVPGRRHQRLWLTSLADRSIEVHTTLLNTPRVSRLAVRRLAAEFGMADFEGRSYPGWHHHMTMVSAAYAYCVLGAAAPRPLPWSHAEAHLRGAGVQPGALP</sequence>
<dbReference type="PANTHER" id="PTHR33627">
    <property type="entry name" value="TRANSPOSASE"/>
    <property type="match status" value="1"/>
</dbReference>
<dbReference type="Pfam" id="PF13546">
    <property type="entry name" value="DDE_5"/>
    <property type="match status" value="1"/>
</dbReference>
<dbReference type="PANTHER" id="PTHR33627:SF1">
    <property type="entry name" value="TRANSPOSASE"/>
    <property type="match status" value="1"/>
</dbReference>
<dbReference type="Proteomes" id="UP000746503">
    <property type="component" value="Unassembled WGS sequence"/>
</dbReference>
<evidence type="ECO:0000313" key="2">
    <source>
        <dbReference type="EMBL" id="NJP65948.1"/>
    </source>
</evidence>
<proteinExistence type="predicted"/>
<feature type="domain" description="Transposase IS701-like DDE" evidence="1">
    <location>
        <begin position="19"/>
        <end position="233"/>
    </location>
</feature>
<keyword evidence="3" id="KW-1185">Reference proteome</keyword>